<dbReference type="Proteomes" id="UP000231143">
    <property type="component" value="Unassembled WGS sequence"/>
</dbReference>
<dbReference type="EMBL" id="PCTT01000032">
    <property type="protein sequence ID" value="PIP87031.1"/>
    <property type="molecule type" value="Genomic_DNA"/>
</dbReference>
<protein>
    <submittedName>
        <fullName evidence="1">Uncharacterized protein</fullName>
    </submittedName>
</protein>
<sequence>MSQDPRCKTDKKMTPRLRAQYSRVFANLISMREGWKENSPSPETLDDFFYAISSGEITEEKLRLFLEPKTNQTQNCFLSPKDSVQINLHRLSRQMI</sequence>
<evidence type="ECO:0000313" key="1">
    <source>
        <dbReference type="EMBL" id="PIP87031.1"/>
    </source>
</evidence>
<reference evidence="1 2" key="1">
    <citation type="submission" date="2017-09" db="EMBL/GenBank/DDBJ databases">
        <title>Depth-based differentiation of microbial function through sediment-hosted aquifers and enrichment of novel symbionts in the deep terrestrial subsurface.</title>
        <authorList>
            <person name="Probst A.J."/>
            <person name="Ladd B."/>
            <person name="Jarett J.K."/>
            <person name="Geller-Mcgrath D.E."/>
            <person name="Sieber C.M."/>
            <person name="Emerson J.B."/>
            <person name="Anantharaman K."/>
            <person name="Thomas B.C."/>
            <person name="Malmstrom R."/>
            <person name="Stieglmeier M."/>
            <person name="Klingl A."/>
            <person name="Woyke T."/>
            <person name="Ryan C.M."/>
            <person name="Banfield J.F."/>
        </authorList>
    </citation>
    <scope>NUCLEOTIDE SEQUENCE [LARGE SCALE GENOMIC DNA]</scope>
    <source>
        <strain evidence="1">CG22_combo_CG10-13_8_21_14_all_36_13</strain>
    </source>
</reference>
<proteinExistence type="predicted"/>
<gene>
    <name evidence="1" type="ORF">COW81_02525</name>
</gene>
<comment type="caution">
    <text evidence="1">The sequence shown here is derived from an EMBL/GenBank/DDBJ whole genome shotgun (WGS) entry which is preliminary data.</text>
</comment>
<accession>A0A2H0DYH9</accession>
<organism evidence="1 2">
    <name type="scientific">Candidatus Campbellbacteria bacterium CG22_combo_CG10-13_8_21_14_all_36_13</name>
    <dbReference type="NCBI Taxonomy" id="1974529"/>
    <lineage>
        <taxon>Bacteria</taxon>
        <taxon>Candidatus Campbelliibacteriota</taxon>
    </lineage>
</organism>
<dbReference type="AlphaFoldDB" id="A0A2H0DYH9"/>
<evidence type="ECO:0000313" key="2">
    <source>
        <dbReference type="Proteomes" id="UP000231143"/>
    </source>
</evidence>
<name>A0A2H0DYH9_9BACT</name>